<sequence length="28" mass="3316">MQTIYMATFNCLCCKIHTHIIFQRTNAL</sequence>
<organism evidence="1">
    <name type="scientific">Anguilla anguilla</name>
    <name type="common">European freshwater eel</name>
    <name type="synonym">Muraena anguilla</name>
    <dbReference type="NCBI Taxonomy" id="7936"/>
    <lineage>
        <taxon>Eukaryota</taxon>
        <taxon>Metazoa</taxon>
        <taxon>Chordata</taxon>
        <taxon>Craniata</taxon>
        <taxon>Vertebrata</taxon>
        <taxon>Euteleostomi</taxon>
        <taxon>Actinopterygii</taxon>
        <taxon>Neopterygii</taxon>
        <taxon>Teleostei</taxon>
        <taxon>Anguilliformes</taxon>
        <taxon>Anguillidae</taxon>
        <taxon>Anguilla</taxon>
    </lineage>
</organism>
<reference evidence="1" key="2">
    <citation type="journal article" date="2015" name="Fish Shellfish Immunol.">
        <title>Early steps in the European eel (Anguilla anguilla)-Vibrio vulnificus interaction in the gills: Role of the RtxA13 toxin.</title>
        <authorList>
            <person name="Callol A."/>
            <person name="Pajuelo D."/>
            <person name="Ebbesson L."/>
            <person name="Teles M."/>
            <person name="MacKenzie S."/>
            <person name="Amaro C."/>
        </authorList>
    </citation>
    <scope>NUCLEOTIDE SEQUENCE</scope>
</reference>
<proteinExistence type="predicted"/>
<dbReference type="EMBL" id="GBXM01098693">
    <property type="protein sequence ID" value="JAH09884.1"/>
    <property type="molecule type" value="Transcribed_RNA"/>
</dbReference>
<accession>A0A0E9PZH6</accession>
<dbReference type="AlphaFoldDB" id="A0A0E9PZH6"/>
<evidence type="ECO:0000313" key="1">
    <source>
        <dbReference type="EMBL" id="JAH09884.1"/>
    </source>
</evidence>
<protein>
    <submittedName>
        <fullName evidence="1">Uncharacterized protein</fullName>
    </submittedName>
</protein>
<reference evidence="1" key="1">
    <citation type="submission" date="2014-11" db="EMBL/GenBank/DDBJ databases">
        <authorList>
            <person name="Amaro Gonzalez C."/>
        </authorList>
    </citation>
    <scope>NUCLEOTIDE SEQUENCE</scope>
</reference>
<name>A0A0E9PZH6_ANGAN</name>